<reference evidence="2 3" key="1">
    <citation type="submission" date="2024-06" db="EMBL/GenBank/DDBJ databases">
        <title>Genomic Encyclopedia of Type Strains, Phase IV (KMG-IV): sequencing the most valuable type-strain genomes for metagenomic binning, comparative biology and taxonomic classification.</title>
        <authorList>
            <person name="Goeker M."/>
        </authorList>
    </citation>
    <scope>NUCLEOTIDE SEQUENCE [LARGE SCALE GENOMIC DNA]</scope>
    <source>
        <strain evidence="2 3">DSM 28102</strain>
    </source>
</reference>
<name>A0ABV2IIX9_9HYPH</name>
<feature type="region of interest" description="Disordered" evidence="1">
    <location>
        <begin position="28"/>
        <end position="129"/>
    </location>
</feature>
<protein>
    <recommendedName>
        <fullName evidence="4">DUF1376 domain-containing protein</fullName>
    </recommendedName>
</protein>
<gene>
    <name evidence="2" type="ORF">ABID12_004130</name>
</gene>
<organism evidence="2 3">
    <name type="scientific">Martelella mangrovi</name>
    <dbReference type="NCBI Taxonomy" id="1397477"/>
    <lineage>
        <taxon>Bacteria</taxon>
        <taxon>Pseudomonadati</taxon>
        <taxon>Pseudomonadota</taxon>
        <taxon>Alphaproteobacteria</taxon>
        <taxon>Hyphomicrobiales</taxon>
        <taxon>Aurantimonadaceae</taxon>
        <taxon>Martelella</taxon>
    </lineage>
</organism>
<dbReference type="Proteomes" id="UP001549164">
    <property type="component" value="Unassembled WGS sequence"/>
</dbReference>
<feature type="region of interest" description="Disordered" evidence="1">
    <location>
        <begin position="199"/>
        <end position="253"/>
    </location>
</feature>
<dbReference type="EMBL" id="JBEPLY010000023">
    <property type="protein sequence ID" value="MET3602162.1"/>
    <property type="molecule type" value="Genomic_DNA"/>
</dbReference>
<evidence type="ECO:0000313" key="3">
    <source>
        <dbReference type="Proteomes" id="UP001549164"/>
    </source>
</evidence>
<feature type="compositionally biased region" description="Basic and acidic residues" evidence="1">
    <location>
        <begin position="43"/>
        <end position="83"/>
    </location>
</feature>
<evidence type="ECO:0000256" key="1">
    <source>
        <dbReference type="SAM" id="MobiDB-lite"/>
    </source>
</evidence>
<evidence type="ECO:0008006" key="4">
    <source>
        <dbReference type="Google" id="ProtNLM"/>
    </source>
</evidence>
<proteinExistence type="predicted"/>
<feature type="compositionally biased region" description="Basic and acidic residues" evidence="1">
    <location>
        <begin position="109"/>
        <end position="129"/>
    </location>
</feature>
<feature type="compositionally biased region" description="Basic and acidic residues" evidence="1">
    <location>
        <begin position="216"/>
        <end position="242"/>
    </location>
</feature>
<keyword evidence="3" id="KW-1185">Reference proteome</keyword>
<sequence length="253" mass="28569">MSDIATLIADMVRGGVDPDLIGRTAAALAERGPEITPDDGDDDARRARNRRYYERKKASEKRLNKTVSDDIKTFKTVSDEGQKEISPCTPFQKKTPLKENPPKGGQKKNPPEADTRLFGDDGKDRRKRGDVSGLVDEFDRDVWPIYPHKVAKPAALKAWCSARQRAERDTIMAGLNRYVAKQDDRPWCNLSTWLNQDRWNDRPATSPARAPPVSGGRERMRDRQERAIRNLRGDDERDHGKTIDIAAGDYAAE</sequence>
<evidence type="ECO:0000313" key="2">
    <source>
        <dbReference type="EMBL" id="MET3602162.1"/>
    </source>
</evidence>
<comment type="caution">
    <text evidence="2">The sequence shown here is derived from an EMBL/GenBank/DDBJ whole genome shotgun (WGS) entry which is preliminary data.</text>
</comment>
<accession>A0ABV2IIX9</accession>